<sequence>MSQDVTTTLIVDHDELDVTDGNDDYNTILRSSPSSLQRTPLLRSFLLRTDPAQQPNTQPASFEKISEGLLWVLKYPWALFPLHPVLPSFVLGPFLHSSSLPPRTLSWFFSQPPPLLVYPLSIYLSSSHLSNNLTSTHLSANASEYRVPSKPTLSLPQLHYELKFEQYFSPFLRF</sequence>
<dbReference type="EMBL" id="JAACJM010000190">
    <property type="protein sequence ID" value="KAF5338866.1"/>
    <property type="molecule type" value="Genomic_DNA"/>
</dbReference>
<accession>A0A8H5CD34</accession>
<reference evidence="1 2" key="1">
    <citation type="journal article" date="2020" name="ISME J.">
        <title>Uncovering the hidden diversity of litter-decomposition mechanisms in mushroom-forming fungi.</title>
        <authorList>
            <person name="Floudas D."/>
            <person name="Bentzer J."/>
            <person name="Ahren D."/>
            <person name="Johansson T."/>
            <person name="Persson P."/>
            <person name="Tunlid A."/>
        </authorList>
    </citation>
    <scope>NUCLEOTIDE SEQUENCE [LARGE SCALE GENOMIC DNA]</scope>
    <source>
        <strain evidence="1 2">CBS 291.85</strain>
    </source>
</reference>
<evidence type="ECO:0000313" key="1">
    <source>
        <dbReference type="EMBL" id="KAF5338866.1"/>
    </source>
</evidence>
<name>A0A8H5CD34_9AGAR</name>
<organism evidence="1 2">
    <name type="scientific">Tetrapyrgos nigripes</name>
    <dbReference type="NCBI Taxonomy" id="182062"/>
    <lineage>
        <taxon>Eukaryota</taxon>
        <taxon>Fungi</taxon>
        <taxon>Dikarya</taxon>
        <taxon>Basidiomycota</taxon>
        <taxon>Agaricomycotina</taxon>
        <taxon>Agaricomycetes</taxon>
        <taxon>Agaricomycetidae</taxon>
        <taxon>Agaricales</taxon>
        <taxon>Marasmiineae</taxon>
        <taxon>Marasmiaceae</taxon>
        <taxon>Tetrapyrgos</taxon>
    </lineage>
</organism>
<dbReference type="AlphaFoldDB" id="A0A8H5CD34"/>
<keyword evidence="2" id="KW-1185">Reference proteome</keyword>
<proteinExistence type="predicted"/>
<dbReference type="Proteomes" id="UP000559256">
    <property type="component" value="Unassembled WGS sequence"/>
</dbReference>
<gene>
    <name evidence="1" type="ORF">D9758_015554</name>
</gene>
<comment type="caution">
    <text evidence="1">The sequence shown here is derived from an EMBL/GenBank/DDBJ whole genome shotgun (WGS) entry which is preliminary data.</text>
</comment>
<evidence type="ECO:0000313" key="2">
    <source>
        <dbReference type="Proteomes" id="UP000559256"/>
    </source>
</evidence>
<protein>
    <submittedName>
        <fullName evidence="1">Uncharacterized protein</fullName>
    </submittedName>
</protein>